<keyword evidence="1" id="KW-0812">Transmembrane</keyword>
<reference evidence="3" key="1">
    <citation type="submission" date="2022-01" db="EMBL/GenBank/DDBJ databases">
        <authorList>
            <person name="King R."/>
        </authorList>
    </citation>
    <scope>NUCLEOTIDE SEQUENCE</scope>
</reference>
<feature type="transmembrane region" description="Helical" evidence="1">
    <location>
        <begin position="86"/>
        <end position="103"/>
    </location>
</feature>
<dbReference type="OrthoDB" id="10481148at2759"/>
<keyword evidence="1" id="KW-1133">Transmembrane helix</keyword>
<feature type="transmembrane region" description="Helical" evidence="1">
    <location>
        <begin position="51"/>
        <end position="74"/>
    </location>
</feature>
<feature type="signal peptide" evidence="2">
    <location>
        <begin position="1"/>
        <end position="20"/>
    </location>
</feature>
<evidence type="ECO:0000256" key="1">
    <source>
        <dbReference type="SAM" id="Phobius"/>
    </source>
</evidence>
<feature type="transmembrane region" description="Helical" evidence="1">
    <location>
        <begin position="115"/>
        <end position="137"/>
    </location>
</feature>
<keyword evidence="1" id="KW-0472">Membrane</keyword>
<dbReference type="PROSITE" id="PS51257">
    <property type="entry name" value="PROKAR_LIPOPROTEIN"/>
    <property type="match status" value="1"/>
</dbReference>
<evidence type="ECO:0000256" key="2">
    <source>
        <dbReference type="SAM" id="SignalP"/>
    </source>
</evidence>
<evidence type="ECO:0000313" key="3">
    <source>
        <dbReference type="EMBL" id="CAG9831590.1"/>
    </source>
</evidence>
<feature type="chain" id="PRO_5040367147" evidence="2">
    <location>
        <begin position="21"/>
        <end position="139"/>
    </location>
</feature>
<keyword evidence="4" id="KW-1185">Reference proteome</keyword>
<proteinExistence type="predicted"/>
<protein>
    <submittedName>
        <fullName evidence="3">Uncharacterized protein</fullName>
    </submittedName>
</protein>
<keyword evidence="2" id="KW-0732">Signal</keyword>
<evidence type="ECO:0000313" key="4">
    <source>
        <dbReference type="Proteomes" id="UP001153709"/>
    </source>
</evidence>
<dbReference type="EMBL" id="OU898278">
    <property type="protein sequence ID" value="CAG9831590.1"/>
    <property type="molecule type" value="Genomic_DNA"/>
</dbReference>
<organism evidence="3 4">
    <name type="scientific">Diabrotica balteata</name>
    <name type="common">Banded cucumber beetle</name>
    <dbReference type="NCBI Taxonomy" id="107213"/>
    <lineage>
        <taxon>Eukaryota</taxon>
        <taxon>Metazoa</taxon>
        <taxon>Ecdysozoa</taxon>
        <taxon>Arthropoda</taxon>
        <taxon>Hexapoda</taxon>
        <taxon>Insecta</taxon>
        <taxon>Pterygota</taxon>
        <taxon>Neoptera</taxon>
        <taxon>Endopterygota</taxon>
        <taxon>Coleoptera</taxon>
        <taxon>Polyphaga</taxon>
        <taxon>Cucujiformia</taxon>
        <taxon>Chrysomeloidea</taxon>
        <taxon>Chrysomelidae</taxon>
        <taxon>Galerucinae</taxon>
        <taxon>Diabroticina</taxon>
        <taxon>Diabroticites</taxon>
        <taxon>Diabrotica</taxon>
    </lineage>
</organism>
<sequence length="139" mass="15475">MNKTIIFVTLVLLSFSCVKSDDNINRFRDLQRQPRIFNSALLNTQNYVNSVFNLGCTIVNFFVNTIISVQRFIVNTLITLLTSFRGILFTAFFDFLINIVNAIDTTVASIFQGVSTLGCGTTTGIASFINTIIGFIINI</sequence>
<accession>A0A9N9XAP2</accession>
<dbReference type="AlphaFoldDB" id="A0A9N9XAP2"/>
<name>A0A9N9XAP2_DIABA</name>
<dbReference type="Proteomes" id="UP001153709">
    <property type="component" value="Chromosome 3"/>
</dbReference>
<gene>
    <name evidence="3" type="ORF">DIABBA_LOCUS5169</name>
</gene>